<dbReference type="Pfam" id="PF21788">
    <property type="entry name" value="TNP-like_GBD"/>
    <property type="match status" value="1"/>
</dbReference>
<gene>
    <name evidence="6" type="ORF">CALMAC_LOCUS19002</name>
</gene>
<organism evidence="6 7">
    <name type="scientific">Callosobruchus maculatus</name>
    <name type="common">Southern cowpea weevil</name>
    <name type="synonym">Pulse bruchid</name>
    <dbReference type="NCBI Taxonomy" id="64391"/>
    <lineage>
        <taxon>Eukaryota</taxon>
        <taxon>Metazoa</taxon>
        <taxon>Ecdysozoa</taxon>
        <taxon>Arthropoda</taxon>
        <taxon>Hexapoda</taxon>
        <taxon>Insecta</taxon>
        <taxon>Pterygota</taxon>
        <taxon>Neoptera</taxon>
        <taxon>Endopterygota</taxon>
        <taxon>Coleoptera</taxon>
        <taxon>Polyphaga</taxon>
        <taxon>Cucujiformia</taxon>
        <taxon>Chrysomeloidea</taxon>
        <taxon>Chrysomelidae</taxon>
        <taxon>Bruchinae</taxon>
        <taxon>Bruchini</taxon>
        <taxon>Callosobruchus</taxon>
    </lineage>
</organism>
<dbReference type="Pfam" id="PF22824">
    <property type="entry name" value="THAP9_C"/>
    <property type="match status" value="1"/>
</dbReference>
<evidence type="ECO:0000259" key="2">
    <source>
        <dbReference type="Pfam" id="PF21787"/>
    </source>
</evidence>
<evidence type="ECO:0000259" key="1">
    <source>
        <dbReference type="Pfam" id="PF12017"/>
    </source>
</evidence>
<keyword evidence="7" id="KW-1185">Reference proteome</keyword>
<dbReference type="Pfam" id="PF12017">
    <property type="entry name" value="Tnp_P_element"/>
    <property type="match status" value="1"/>
</dbReference>
<reference evidence="6 7" key="1">
    <citation type="submission" date="2019-01" db="EMBL/GenBank/DDBJ databases">
        <authorList>
            <person name="Sayadi A."/>
        </authorList>
    </citation>
    <scope>NUCLEOTIDE SEQUENCE [LARGE SCALE GENOMIC DNA]</scope>
</reference>
<dbReference type="Pfam" id="PF21789">
    <property type="entry name" value="TNP-like_RNaseH_C"/>
    <property type="match status" value="1"/>
</dbReference>
<name>A0A653DQQ1_CALMS</name>
<feature type="domain" description="Transposable element P transposase-like RNase H C-terminal" evidence="4">
    <location>
        <begin position="422"/>
        <end position="456"/>
    </location>
</feature>
<evidence type="ECO:0000313" key="6">
    <source>
        <dbReference type="EMBL" id="VEN61658.1"/>
    </source>
</evidence>
<dbReference type="Pfam" id="PF21787">
    <property type="entry name" value="TNP-like_RNaseH_N"/>
    <property type="match status" value="1"/>
</dbReference>
<dbReference type="InterPro" id="IPR048367">
    <property type="entry name" value="TNP-like_RNaseH_C"/>
</dbReference>
<evidence type="ECO:0000259" key="3">
    <source>
        <dbReference type="Pfam" id="PF21788"/>
    </source>
</evidence>
<dbReference type="PANTHER" id="PTHR47577:SF2">
    <property type="entry name" value="THAP DOMAIN CONTAINING 9"/>
    <property type="match status" value="1"/>
</dbReference>
<sequence>MKHLISRLLQGPKKMKYGPELRSFAMTLHFYSPKAYQYVRQKFNKTLPHPITISKWYSSVNGQPGFTEVAKHALKVKVEEASLRGYQIICSLVFDEISIRKQVEWDGHHYHGFVDVGSKIDSDSIPQASEALVIMLVGINACWKVPLGYFFTNGLTGVEKANLIIRALEFVNDMDIIISNVTCDGLHSNFQMATALGANFSDTDNLKTYFEHPIQKYKIYVILDPSHMIKLIRNCFGCYQNLENGEGKQICWQYLKYLVDVQTTEGLNVANKFKNRHIQFFREKMKVKLASQTLSKSVADGLGFLREDVREPEINTKFAGSEATEEFLLLFNDCFDIMNSCSQYATYKFKRALSASTSSYIFDRLLDIKKYISSLKYAGRSILLSGRKCGFLGMLINIESILGLYHHFIASEMPKLKYLLTYKLSQDHLEIFFSAIRSRGGNNNNPTAKQFQAAYKKLLIHIEVKGADSGNATAIDATSVLHCSSANRKSTETADGDDLTASEPHMQIEQLVQEMDFINSPVWHLTTYSEDVVKYISGFVGRSLSKCVVCDDCVKALISSNIDSYLQKRKTFDNAKMFSPSELLIKMCMLGEKTFRVYCNKISIFDSRNKNLLQVLINSSFRNLPANILNYFGSHVLDFEPLSSHFTDLLKLILKKYFNIRIHHETRKRLDNNIGDRVRSILTKTILFKNQ</sequence>
<feature type="domain" description="DNA transposase THAP9 C-terminal" evidence="5">
    <location>
        <begin position="528"/>
        <end position="667"/>
    </location>
</feature>
<dbReference type="InterPro" id="IPR055035">
    <property type="entry name" value="THAP9_C"/>
</dbReference>
<feature type="domain" description="Transposable element P transposase-like RNase H" evidence="2">
    <location>
        <begin position="63"/>
        <end position="197"/>
    </location>
</feature>
<evidence type="ECO:0008006" key="8">
    <source>
        <dbReference type="Google" id="ProtNLM"/>
    </source>
</evidence>
<feature type="domain" description="THAP9-like helix-turn-helix" evidence="1">
    <location>
        <begin position="7"/>
        <end position="56"/>
    </location>
</feature>
<protein>
    <recommendedName>
        <fullName evidence="8">THAP-type domain-containing protein</fullName>
    </recommendedName>
</protein>
<dbReference type="Proteomes" id="UP000410492">
    <property type="component" value="Unassembled WGS sequence"/>
</dbReference>
<evidence type="ECO:0000313" key="7">
    <source>
        <dbReference type="Proteomes" id="UP000410492"/>
    </source>
</evidence>
<dbReference type="AlphaFoldDB" id="A0A653DQQ1"/>
<dbReference type="InterPro" id="IPR048366">
    <property type="entry name" value="TNP-like_GBD"/>
</dbReference>
<dbReference type="InterPro" id="IPR021896">
    <property type="entry name" value="THAP9-like_HTH"/>
</dbReference>
<feature type="domain" description="Transposable element P transposase-like GTP-binding insertion" evidence="3">
    <location>
        <begin position="226"/>
        <end position="350"/>
    </location>
</feature>
<accession>A0A653DQQ1</accession>
<dbReference type="InterPro" id="IPR048365">
    <property type="entry name" value="TNP-like_RNaseH_N"/>
</dbReference>
<dbReference type="EMBL" id="CAACVG010013282">
    <property type="protein sequence ID" value="VEN61658.1"/>
    <property type="molecule type" value="Genomic_DNA"/>
</dbReference>
<evidence type="ECO:0000259" key="5">
    <source>
        <dbReference type="Pfam" id="PF22824"/>
    </source>
</evidence>
<dbReference type="PANTHER" id="PTHR47577">
    <property type="entry name" value="THAP DOMAIN-CONTAINING PROTEIN 6"/>
    <property type="match status" value="1"/>
</dbReference>
<dbReference type="OrthoDB" id="10070386at2759"/>
<evidence type="ECO:0000259" key="4">
    <source>
        <dbReference type="Pfam" id="PF21789"/>
    </source>
</evidence>
<proteinExistence type="predicted"/>